<dbReference type="Proteomes" id="UP000294498">
    <property type="component" value="Unassembled WGS sequence"/>
</dbReference>
<protein>
    <submittedName>
        <fullName evidence="2">Uncharacterized protein</fullName>
    </submittedName>
</protein>
<keyword evidence="1" id="KW-0812">Transmembrane</keyword>
<dbReference type="RefSeq" id="WP_133996458.1">
    <property type="nucleotide sequence ID" value="NZ_SODV01000002.1"/>
</dbReference>
<evidence type="ECO:0000256" key="1">
    <source>
        <dbReference type="SAM" id="Phobius"/>
    </source>
</evidence>
<dbReference type="OrthoDB" id="676513at2"/>
<accession>A0A4R8DH54</accession>
<evidence type="ECO:0000313" key="3">
    <source>
        <dbReference type="Proteomes" id="UP000294498"/>
    </source>
</evidence>
<dbReference type="EMBL" id="SODV01000002">
    <property type="protein sequence ID" value="TDW96290.1"/>
    <property type="molecule type" value="Genomic_DNA"/>
</dbReference>
<name>A0A4R8DH54_9BACT</name>
<sequence>MSQEHVTEVIETKQKDFAYSWVSSSRFLFYVQVALILALVLGGSYALYTHAYAGKPEVEIPGNTLYNPVYK</sequence>
<keyword evidence="1" id="KW-0472">Membrane</keyword>
<feature type="transmembrane region" description="Helical" evidence="1">
    <location>
        <begin position="27"/>
        <end position="48"/>
    </location>
</feature>
<keyword evidence="1" id="KW-1133">Transmembrane helix</keyword>
<evidence type="ECO:0000313" key="2">
    <source>
        <dbReference type="EMBL" id="TDW96290.1"/>
    </source>
</evidence>
<proteinExistence type="predicted"/>
<gene>
    <name evidence="2" type="ORF">EDB95_4116</name>
</gene>
<comment type="caution">
    <text evidence="2">The sequence shown here is derived from an EMBL/GenBank/DDBJ whole genome shotgun (WGS) entry which is preliminary data.</text>
</comment>
<keyword evidence="3" id="KW-1185">Reference proteome</keyword>
<dbReference type="AlphaFoldDB" id="A0A4R8DH54"/>
<organism evidence="2 3">
    <name type="scientific">Dinghuibacter silviterrae</name>
    <dbReference type="NCBI Taxonomy" id="1539049"/>
    <lineage>
        <taxon>Bacteria</taxon>
        <taxon>Pseudomonadati</taxon>
        <taxon>Bacteroidota</taxon>
        <taxon>Chitinophagia</taxon>
        <taxon>Chitinophagales</taxon>
        <taxon>Chitinophagaceae</taxon>
        <taxon>Dinghuibacter</taxon>
    </lineage>
</organism>
<reference evidence="2 3" key="1">
    <citation type="submission" date="2019-03" db="EMBL/GenBank/DDBJ databases">
        <title>Genomic Encyclopedia of Type Strains, Phase IV (KMG-IV): sequencing the most valuable type-strain genomes for metagenomic binning, comparative biology and taxonomic classification.</title>
        <authorList>
            <person name="Goeker M."/>
        </authorList>
    </citation>
    <scope>NUCLEOTIDE SEQUENCE [LARGE SCALE GENOMIC DNA]</scope>
    <source>
        <strain evidence="2 3">DSM 100059</strain>
    </source>
</reference>